<evidence type="ECO:0000256" key="1">
    <source>
        <dbReference type="ARBA" id="ARBA00007749"/>
    </source>
</evidence>
<protein>
    <submittedName>
        <fullName evidence="7">MBL fold metallo-hydrolase</fullName>
    </submittedName>
</protein>
<evidence type="ECO:0000256" key="3">
    <source>
        <dbReference type="ARBA" id="ARBA00022801"/>
    </source>
</evidence>
<gene>
    <name evidence="7" type="ORF">QWJ38_03235</name>
</gene>
<name>A0ABT8DQC0_9BURK</name>
<dbReference type="SUPFAM" id="SSF56281">
    <property type="entry name" value="Metallo-hydrolase/oxidoreductase"/>
    <property type="match status" value="1"/>
</dbReference>
<evidence type="ECO:0000259" key="6">
    <source>
        <dbReference type="SMART" id="SM00849"/>
    </source>
</evidence>
<evidence type="ECO:0000256" key="4">
    <source>
        <dbReference type="ARBA" id="ARBA00022833"/>
    </source>
</evidence>
<dbReference type="InterPro" id="IPR006311">
    <property type="entry name" value="TAT_signal"/>
</dbReference>
<feature type="domain" description="Metallo-beta-lactamase" evidence="6">
    <location>
        <begin position="94"/>
        <end position="299"/>
    </location>
</feature>
<dbReference type="CDD" id="cd07720">
    <property type="entry name" value="OPHC2-like_MBL-fold"/>
    <property type="match status" value="1"/>
</dbReference>
<evidence type="ECO:0000313" key="8">
    <source>
        <dbReference type="Proteomes" id="UP001228044"/>
    </source>
</evidence>
<proteinExistence type="inferred from homology"/>
<dbReference type="Gene3D" id="3.60.15.10">
    <property type="entry name" value="Ribonuclease Z/Hydroxyacylglutathione hydrolase-like"/>
    <property type="match status" value="1"/>
</dbReference>
<dbReference type="InterPro" id="IPR051013">
    <property type="entry name" value="MBL_superfamily_lactonases"/>
</dbReference>
<dbReference type="PANTHER" id="PTHR42978:SF6">
    <property type="entry name" value="QUORUM-QUENCHING LACTONASE YTNP-RELATED"/>
    <property type="match status" value="1"/>
</dbReference>
<evidence type="ECO:0000313" key="7">
    <source>
        <dbReference type="EMBL" id="MDN3919288.1"/>
    </source>
</evidence>
<comment type="caution">
    <text evidence="7">The sequence shown here is derived from an EMBL/GenBank/DDBJ whole genome shotgun (WGS) entry which is preliminary data.</text>
</comment>
<feature type="signal peptide" evidence="5">
    <location>
        <begin position="1"/>
        <end position="32"/>
    </location>
</feature>
<dbReference type="PROSITE" id="PS51318">
    <property type="entry name" value="TAT"/>
    <property type="match status" value="1"/>
</dbReference>
<comment type="similarity">
    <text evidence="1">Belongs to the metallo-beta-lactamase superfamily.</text>
</comment>
<keyword evidence="3" id="KW-0378">Hydrolase</keyword>
<dbReference type="PANTHER" id="PTHR42978">
    <property type="entry name" value="QUORUM-QUENCHING LACTONASE YTNP-RELATED-RELATED"/>
    <property type="match status" value="1"/>
</dbReference>
<dbReference type="RefSeq" id="WP_290357592.1">
    <property type="nucleotide sequence ID" value="NZ_JAUHHC010000001.1"/>
</dbReference>
<dbReference type="EMBL" id="JAUHHC010000001">
    <property type="protein sequence ID" value="MDN3919288.1"/>
    <property type="molecule type" value="Genomic_DNA"/>
</dbReference>
<evidence type="ECO:0000256" key="5">
    <source>
        <dbReference type="SAM" id="SignalP"/>
    </source>
</evidence>
<dbReference type="Proteomes" id="UP001228044">
    <property type="component" value="Unassembled WGS sequence"/>
</dbReference>
<keyword evidence="8" id="KW-1185">Reference proteome</keyword>
<dbReference type="SMART" id="SM00849">
    <property type="entry name" value="Lactamase_B"/>
    <property type="match status" value="1"/>
</dbReference>
<keyword evidence="5" id="KW-0732">Signal</keyword>
<dbReference type="InterPro" id="IPR036866">
    <property type="entry name" value="RibonucZ/Hydroxyglut_hydro"/>
</dbReference>
<reference evidence="7 8" key="1">
    <citation type="submission" date="2023-06" db="EMBL/GenBank/DDBJ databases">
        <title>Pelomonas sp. PFR6 16S ribosomal RNA gene Genome sequencing and assembly.</title>
        <authorList>
            <person name="Woo H."/>
        </authorList>
    </citation>
    <scope>NUCLEOTIDE SEQUENCE [LARGE SCALE GENOMIC DNA]</scope>
    <source>
        <strain evidence="7 8">PFR6</strain>
    </source>
</reference>
<accession>A0ABT8DQC0</accession>
<dbReference type="InterPro" id="IPR001279">
    <property type="entry name" value="Metallo-B-lactamas"/>
</dbReference>
<evidence type="ECO:0000256" key="2">
    <source>
        <dbReference type="ARBA" id="ARBA00022723"/>
    </source>
</evidence>
<feature type="chain" id="PRO_5045998453" evidence="5">
    <location>
        <begin position="33"/>
        <end position="327"/>
    </location>
</feature>
<organism evidence="7 8">
    <name type="scientific">Roseateles violae</name>
    <dbReference type="NCBI Taxonomy" id="3058042"/>
    <lineage>
        <taxon>Bacteria</taxon>
        <taxon>Pseudomonadati</taxon>
        <taxon>Pseudomonadota</taxon>
        <taxon>Betaproteobacteria</taxon>
        <taxon>Burkholderiales</taxon>
        <taxon>Sphaerotilaceae</taxon>
        <taxon>Roseateles</taxon>
    </lineage>
</organism>
<keyword evidence="2" id="KW-0479">Metal-binding</keyword>
<dbReference type="Pfam" id="PF00753">
    <property type="entry name" value="Lactamase_B"/>
    <property type="match status" value="1"/>
</dbReference>
<keyword evidence="4" id="KW-0862">Zinc</keyword>
<sequence>MKTSSSKRFLSTVAAAAAILGLNLAAAPAARAAAPQVKTQAPGYYRLMLGDIEVTALSDGSVVLPMDKLLTGAKPEQIQQALKNAYLDGQVETSVNGYLINTGSKLVLIDTGAAALFGPTLGRLAANLRAAGYQPEQVDEVYITHLHSDHAGGLVADGKPAFPNAVVRIDKREADHWLSAEKMAQAPEAARGGFKAAQSLLKPYQDAGRLKPFDGATELVPGVRALPSYGHTPGHTVYMVESKGQKMAVWGDLMHVAAVQFPDPTVTISFDTDSASAMPQRQQAYADAAKNGYLVAVAHISFPGLGRLRADGKGGYVWVPLNYSSKP</sequence>